<accession>A0A0S8FR85</accession>
<dbReference type="AlphaFoldDB" id="A0A0S8FR85"/>
<dbReference type="EMBL" id="LJUJ01000025">
    <property type="protein sequence ID" value="KPK62817.1"/>
    <property type="molecule type" value="Genomic_DNA"/>
</dbReference>
<dbReference type="PANTHER" id="PTHR45947:SF14">
    <property type="entry name" value="SLL1723 PROTEIN"/>
    <property type="match status" value="1"/>
</dbReference>
<name>A0A0S8FR85_UNCW3</name>
<dbReference type="InterPro" id="IPR001296">
    <property type="entry name" value="Glyco_trans_1"/>
</dbReference>
<comment type="caution">
    <text evidence="2">The sequence shown here is derived from an EMBL/GenBank/DDBJ whole genome shotgun (WGS) entry which is preliminary data.</text>
</comment>
<evidence type="ECO:0000313" key="3">
    <source>
        <dbReference type="Proteomes" id="UP000051373"/>
    </source>
</evidence>
<dbReference type="SUPFAM" id="SSF53756">
    <property type="entry name" value="UDP-Glycosyltransferase/glycogen phosphorylase"/>
    <property type="match status" value="1"/>
</dbReference>
<dbReference type="CDD" id="cd03801">
    <property type="entry name" value="GT4_PimA-like"/>
    <property type="match status" value="1"/>
</dbReference>
<protein>
    <recommendedName>
        <fullName evidence="1">Glycosyl transferase family 1 domain-containing protein</fullName>
    </recommendedName>
</protein>
<dbReference type="PANTHER" id="PTHR45947">
    <property type="entry name" value="SULFOQUINOVOSYL TRANSFERASE SQD2"/>
    <property type="match status" value="1"/>
</dbReference>
<feature type="domain" description="Glycosyl transferase family 1" evidence="1">
    <location>
        <begin position="166"/>
        <end position="327"/>
    </location>
</feature>
<gene>
    <name evidence="2" type="ORF">AMJ83_09665</name>
</gene>
<dbReference type="Gene3D" id="3.40.50.2000">
    <property type="entry name" value="Glycogen Phosphorylase B"/>
    <property type="match status" value="2"/>
</dbReference>
<dbReference type="GO" id="GO:0016757">
    <property type="term" value="F:glycosyltransferase activity"/>
    <property type="evidence" value="ECO:0007669"/>
    <property type="project" value="InterPro"/>
</dbReference>
<reference evidence="2 3" key="1">
    <citation type="journal article" date="2015" name="Microbiome">
        <title>Genomic resolution of linkages in carbon, nitrogen, and sulfur cycling among widespread estuary sediment bacteria.</title>
        <authorList>
            <person name="Baker B.J."/>
            <person name="Lazar C.S."/>
            <person name="Teske A.P."/>
            <person name="Dick G.J."/>
        </authorList>
    </citation>
    <scope>NUCLEOTIDE SEQUENCE [LARGE SCALE GENOMIC DNA]</scope>
    <source>
        <strain evidence="2">SM23_42</strain>
    </source>
</reference>
<dbReference type="STRING" id="1703779.AMJ83_09665"/>
<organism evidence="2 3">
    <name type="scientific">candidate division WOR_3 bacterium SM23_42</name>
    <dbReference type="NCBI Taxonomy" id="1703779"/>
    <lineage>
        <taxon>Bacteria</taxon>
        <taxon>Bacteria division WOR-3</taxon>
    </lineage>
</organism>
<dbReference type="Pfam" id="PF00534">
    <property type="entry name" value="Glycos_transf_1"/>
    <property type="match status" value="1"/>
</dbReference>
<sequence length="353" mass="40104">MIIYGMLQTVTGGYIYDRKLVEHLRESGDEVFVVSLPWRNYVNHLLYNFSSALIHRISALELHILLEDELNHPSCIVLNQRLRNEKHPSIISIVHHLRMDEDQTACKPLHVFVEQKYLESVDGFIFNSRATESSVARFADGKPSVVAYPGKDRFSSNMTENEIATRSARKGPLGIIFLGNITPRKGLATLIRTLLLLPREEWTLTVIGSLERNKNYSERILDEVRSNHLDKNVIFTGPISDTEAAMHLRKNHVLAVPSFYEGFGLVYIEAMGFGLPVIGTSAGGSKEIIEHNVNGFITAPDDSSTLKEYLRRLNKDRAILQKMSINAVQSYQRFPCWQDTVTKIRNFLCTMNN</sequence>
<proteinExistence type="predicted"/>
<dbReference type="Proteomes" id="UP000051373">
    <property type="component" value="Unassembled WGS sequence"/>
</dbReference>
<evidence type="ECO:0000259" key="1">
    <source>
        <dbReference type="Pfam" id="PF00534"/>
    </source>
</evidence>
<dbReference type="InterPro" id="IPR050194">
    <property type="entry name" value="Glycosyltransferase_grp1"/>
</dbReference>
<evidence type="ECO:0000313" key="2">
    <source>
        <dbReference type="EMBL" id="KPK62817.1"/>
    </source>
</evidence>